<gene>
    <name evidence="1" type="ORF">DTU56_24900</name>
</gene>
<dbReference type="AlphaFoldDB" id="A0A5U8XVL2"/>
<protein>
    <submittedName>
        <fullName evidence="1">Uncharacterized protein</fullName>
    </submittedName>
</protein>
<name>A0A5U8XVL2_SALMU</name>
<sequence>MPKETTARKNKIDSSFAMQVDTKLADKGHEGISVRQVGLLNKMHNAATCKEKVEWMAAFIEDFRKSVLSED</sequence>
<reference evidence="1" key="1">
    <citation type="submission" date="2018-07" db="EMBL/GenBank/DDBJ databases">
        <authorList>
            <person name="Ashton P.M."/>
            <person name="Dallman T."/>
            <person name="Nair S."/>
            <person name="De Pinna E."/>
            <person name="Peters T."/>
            <person name="Grant K."/>
        </authorList>
    </citation>
    <scope>NUCLEOTIDE SEQUENCE</scope>
    <source>
        <strain evidence="1">142535</strain>
    </source>
</reference>
<comment type="caution">
    <text evidence="1">The sequence shown here is derived from an EMBL/GenBank/DDBJ whole genome shotgun (WGS) entry which is preliminary data.</text>
</comment>
<evidence type="ECO:0000313" key="1">
    <source>
        <dbReference type="EMBL" id="EBS0566310.1"/>
    </source>
</evidence>
<accession>A0A5U8XVL2</accession>
<proteinExistence type="predicted"/>
<organism evidence="1">
    <name type="scientific">Salmonella muenchen</name>
    <dbReference type="NCBI Taxonomy" id="596"/>
    <lineage>
        <taxon>Bacteria</taxon>
        <taxon>Pseudomonadati</taxon>
        <taxon>Pseudomonadota</taxon>
        <taxon>Gammaproteobacteria</taxon>
        <taxon>Enterobacterales</taxon>
        <taxon>Enterobacteriaceae</taxon>
        <taxon>Salmonella</taxon>
    </lineage>
</organism>
<dbReference type="EMBL" id="AAGUDP010000045">
    <property type="protein sequence ID" value="EBS0566310.1"/>
    <property type="molecule type" value="Genomic_DNA"/>
</dbReference>